<comment type="caution">
    <text evidence="2">The sequence shown here is derived from an EMBL/GenBank/DDBJ whole genome shotgun (WGS) entry which is preliminary data.</text>
</comment>
<accession>A0A1H3MYV3</accession>
<dbReference type="EMBL" id="FNQC01000003">
    <property type="protein sequence ID" value="SDY81877.1"/>
    <property type="molecule type" value="Genomic_DNA"/>
</dbReference>
<keyword evidence="1" id="KW-0732">Signal</keyword>
<name>A0A1H3MYV3_9BACT</name>
<evidence type="ECO:0000313" key="2">
    <source>
        <dbReference type="EMBL" id="SDY81877.1"/>
    </source>
</evidence>
<feature type="signal peptide" evidence="1">
    <location>
        <begin position="1"/>
        <end position="19"/>
    </location>
</feature>
<evidence type="ECO:0000313" key="3">
    <source>
        <dbReference type="Proteomes" id="UP000199663"/>
    </source>
</evidence>
<feature type="chain" id="PRO_5045585812" evidence="1">
    <location>
        <begin position="20"/>
        <end position="652"/>
    </location>
</feature>
<protein>
    <submittedName>
        <fullName evidence="2">Uncharacterized protein</fullName>
    </submittedName>
</protein>
<evidence type="ECO:0000256" key="1">
    <source>
        <dbReference type="SAM" id="SignalP"/>
    </source>
</evidence>
<dbReference type="Proteomes" id="UP000199663">
    <property type="component" value="Unassembled WGS sequence"/>
</dbReference>
<sequence>MKRFTVSFLILLFPFLLPAQQLYSGAYTFNGLKGESVFEFIQGKNEEVIKDGNFQFFRKQIDKLDNTIFYSTEIIGQFQNNLKSGIWEYEDERHNVVLKDIEDFKVVIDLNSEQFKLKSSYSQGIPDGRWAFVQNEFSEGKLKPKAQAEEIRFKKGDIVGKFQYKEFNGKGTHFIRGEVLEGGLMNGEWTLVYEDGGRFVSEIRKYEKGFLLGLVKRDLENDSLIEELVFFKTIEKLQLVNNKQNSGFRIADEKFGLFFNDGFLEDYKEVIEQNSGNAFISSFLRKILKFDEAFVNAEGLLIETPIHTKRFVFEINRDDQSALVGIPLKYNGLKEIVTEYSEKNALALNRFQSDSLAKAHAFFQLYKVKITQLGELVKLFDSKDIQYFDLGYFEERRPSFLSDKDLINFTFGDEEIQKTIEYTIDDQEKSFFALTDSYLDQMVAEVERQKSIVDFALRRIEKNEGLRNLEKNIQVKKEAMVKLYSFDGEDGFSSEEKSLVEAIRVNILTTAFNRLNENYAKEDDFELKNQAGQVILDLLSEMEIQHPKLLKIHAVNATLDDLYMEEVFNPFTYTRYDQRVKERLFEAGQKVFGYYLDQIKSEQEYTEIKTWLNKIEKLNVRMLELYSADTRRLERRLNRRESISGLKSLLDL</sequence>
<organism evidence="2 3">
    <name type="scientific">Rhodonellum ikkaensis</name>
    <dbReference type="NCBI Taxonomy" id="336829"/>
    <lineage>
        <taxon>Bacteria</taxon>
        <taxon>Pseudomonadati</taxon>
        <taxon>Bacteroidota</taxon>
        <taxon>Cytophagia</taxon>
        <taxon>Cytophagales</taxon>
        <taxon>Cytophagaceae</taxon>
        <taxon>Rhodonellum</taxon>
    </lineage>
</organism>
<keyword evidence="3" id="KW-1185">Reference proteome</keyword>
<proteinExistence type="predicted"/>
<reference evidence="2 3" key="1">
    <citation type="submission" date="2016-10" db="EMBL/GenBank/DDBJ databases">
        <authorList>
            <person name="Varghese N."/>
            <person name="Submissions S."/>
        </authorList>
    </citation>
    <scope>NUCLEOTIDE SEQUENCE [LARGE SCALE GENOMIC DNA]</scope>
    <source>
        <strain evidence="2 3">DSM 17997</strain>
    </source>
</reference>
<gene>
    <name evidence="2" type="ORF">SAMN05444412_10326</name>
</gene>
<dbReference type="RefSeq" id="WP_019596947.1">
    <property type="nucleotide sequence ID" value="NZ_FNQC01000003.1"/>
</dbReference>